<organism evidence="5 6">
    <name type="scientific">Miscanthus lutarioriparius</name>
    <dbReference type="NCBI Taxonomy" id="422564"/>
    <lineage>
        <taxon>Eukaryota</taxon>
        <taxon>Viridiplantae</taxon>
        <taxon>Streptophyta</taxon>
        <taxon>Embryophyta</taxon>
        <taxon>Tracheophyta</taxon>
        <taxon>Spermatophyta</taxon>
        <taxon>Magnoliopsida</taxon>
        <taxon>Liliopsida</taxon>
        <taxon>Poales</taxon>
        <taxon>Poaceae</taxon>
        <taxon>PACMAD clade</taxon>
        <taxon>Panicoideae</taxon>
        <taxon>Andropogonodae</taxon>
        <taxon>Andropogoneae</taxon>
        <taxon>Saccharinae</taxon>
        <taxon>Miscanthus</taxon>
    </lineage>
</organism>
<dbReference type="GO" id="GO:0016747">
    <property type="term" value="F:acyltransferase activity, transferring groups other than amino-acyl groups"/>
    <property type="evidence" value="ECO:0007669"/>
    <property type="project" value="InterPro"/>
</dbReference>
<dbReference type="InterPro" id="IPR012328">
    <property type="entry name" value="Chalcone/stilbene_synt_C"/>
</dbReference>
<dbReference type="CDD" id="cd00831">
    <property type="entry name" value="CHS_like"/>
    <property type="match status" value="1"/>
</dbReference>
<dbReference type="Gene3D" id="3.40.47.10">
    <property type="match status" value="2"/>
</dbReference>
<accession>A0A811Q439</accession>
<evidence type="ECO:0008006" key="7">
    <source>
        <dbReference type="Google" id="ProtNLM"/>
    </source>
</evidence>
<evidence type="ECO:0000256" key="1">
    <source>
        <dbReference type="ARBA" id="ARBA00005531"/>
    </source>
</evidence>
<keyword evidence="6" id="KW-1185">Reference proteome</keyword>
<protein>
    <recommendedName>
        <fullName evidence="7">Chalcone synthase</fullName>
    </recommendedName>
</protein>
<proteinExistence type="inferred from homology"/>
<feature type="domain" description="Chalcone/stilbene synthase N-terminal" evidence="3">
    <location>
        <begin position="1"/>
        <end position="165"/>
    </location>
</feature>
<name>A0A811Q439_9POAL</name>
<comment type="caution">
    <text evidence="5">The sequence shown here is derived from an EMBL/GenBank/DDBJ whole genome shotgun (WGS) entry which is preliminary data.</text>
</comment>
<comment type="similarity">
    <text evidence="1 2">Belongs to the thiolase-like superfamily. Chalcone/stilbene synthases family.</text>
</comment>
<dbReference type="PANTHER" id="PTHR11877">
    <property type="entry name" value="HYDROXYMETHYLGLUTARYL-COA SYNTHASE"/>
    <property type="match status" value="1"/>
</dbReference>
<dbReference type="AlphaFoldDB" id="A0A811Q439"/>
<dbReference type="EMBL" id="CAJGYO010000009">
    <property type="protein sequence ID" value="CAD6253762.1"/>
    <property type="molecule type" value="Genomic_DNA"/>
</dbReference>
<dbReference type="SUPFAM" id="SSF53901">
    <property type="entry name" value="Thiolase-like"/>
    <property type="match status" value="2"/>
</dbReference>
<feature type="domain" description="Chalcone/stilbene synthase C-terminal" evidence="4">
    <location>
        <begin position="174"/>
        <end position="274"/>
    </location>
</feature>
<keyword evidence="2" id="KW-0808">Transferase</keyword>
<dbReference type="InterPro" id="IPR011141">
    <property type="entry name" value="Polyketide_synthase_type-III"/>
</dbReference>
<keyword evidence="2" id="KW-0012">Acyltransferase</keyword>
<gene>
    <name evidence="5" type="ORF">NCGR_LOCUS37384</name>
</gene>
<evidence type="ECO:0000259" key="3">
    <source>
        <dbReference type="Pfam" id="PF00195"/>
    </source>
</evidence>
<evidence type="ECO:0000313" key="5">
    <source>
        <dbReference type="EMBL" id="CAD6253762.1"/>
    </source>
</evidence>
<dbReference type="Pfam" id="PF02797">
    <property type="entry name" value="Chal_sti_synt_C"/>
    <property type="match status" value="1"/>
</dbReference>
<dbReference type="PANTHER" id="PTHR11877:SF49">
    <property type="entry name" value="OS04G0103900 PROTEIN"/>
    <property type="match status" value="1"/>
</dbReference>
<evidence type="ECO:0000313" key="6">
    <source>
        <dbReference type="Proteomes" id="UP000604825"/>
    </source>
</evidence>
<dbReference type="InterPro" id="IPR016039">
    <property type="entry name" value="Thiolase-like"/>
</dbReference>
<dbReference type="InterPro" id="IPR001099">
    <property type="entry name" value="Chalcone/stilbene_synt_N"/>
</dbReference>
<dbReference type="OrthoDB" id="688921at2759"/>
<sequence length="284" mass="30599">MVEKRYSYMSTDLLHCSTSITAYKSPSLTLRQQIVDDGKPRLGAEAARAAISNWRRYASDITHLVFCTTDTGCMTGTDVTVARLLGLPLYTKKVMLYQTGCHGAGLALRLAKDFVENNRGARVLVVCSEITALGVRGPSENDMGNLVGQAFFGDAAAALIVGADPGTGERGLFEMVSASQGVIPGTEEAVVARLYEEGVMYKLNRDLPLLVSSNIQKLAKKALVNAGVLTGDDDGDWIEGLFWAVHPGGREILDKVESRFGLRKEKLAASRVVSSCVVLILDEI</sequence>
<reference evidence="5" key="1">
    <citation type="submission" date="2020-10" db="EMBL/GenBank/DDBJ databases">
        <authorList>
            <person name="Han B."/>
            <person name="Lu T."/>
            <person name="Zhao Q."/>
            <person name="Huang X."/>
            <person name="Zhao Y."/>
        </authorList>
    </citation>
    <scope>NUCLEOTIDE SEQUENCE</scope>
</reference>
<dbReference type="Pfam" id="PF00195">
    <property type="entry name" value="Chal_sti_synt_N"/>
    <property type="match status" value="1"/>
</dbReference>
<dbReference type="GO" id="GO:0030639">
    <property type="term" value="P:polyketide biosynthetic process"/>
    <property type="evidence" value="ECO:0007669"/>
    <property type="project" value="TreeGrafter"/>
</dbReference>
<evidence type="ECO:0000259" key="4">
    <source>
        <dbReference type="Pfam" id="PF02797"/>
    </source>
</evidence>
<evidence type="ECO:0000256" key="2">
    <source>
        <dbReference type="RuleBase" id="RU003633"/>
    </source>
</evidence>
<dbReference type="Proteomes" id="UP000604825">
    <property type="component" value="Unassembled WGS sequence"/>
</dbReference>